<organism evidence="1 2">
    <name type="scientific">Naganishia adeliensis</name>
    <dbReference type="NCBI Taxonomy" id="92952"/>
    <lineage>
        <taxon>Eukaryota</taxon>
        <taxon>Fungi</taxon>
        <taxon>Dikarya</taxon>
        <taxon>Basidiomycota</taxon>
        <taxon>Agaricomycotina</taxon>
        <taxon>Tremellomycetes</taxon>
        <taxon>Filobasidiales</taxon>
        <taxon>Filobasidiaceae</taxon>
        <taxon>Naganishia</taxon>
    </lineage>
</organism>
<protein>
    <submittedName>
        <fullName evidence="1">Uncharacterized protein</fullName>
    </submittedName>
</protein>
<evidence type="ECO:0000313" key="2">
    <source>
        <dbReference type="Proteomes" id="UP001230649"/>
    </source>
</evidence>
<comment type="caution">
    <text evidence="1">The sequence shown here is derived from an EMBL/GenBank/DDBJ whole genome shotgun (WGS) entry which is preliminary data.</text>
</comment>
<proteinExistence type="predicted"/>
<dbReference type="EMBL" id="JASBWS010000001">
    <property type="protein sequence ID" value="KAJ9117801.1"/>
    <property type="molecule type" value="Genomic_DNA"/>
</dbReference>
<evidence type="ECO:0000313" key="1">
    <source>
        <dbReference type="EMBL" id="KAJ9117801.1"/>
    </source>
</evidence>
<sequence>MGTGGVAILIGGCPFEFTGRRELGTVFFMIDLAIFVINVAGVTSRAIYHPRVFMNSFHDHEDGIYVPCFALAFETLFVCTLDYGAPYVGRWLVTTLQAVWFVYVAVGLLIAMTMEYTVRGSLRPLAAISPADCLLVFPLMLGGTTGSALAAEMPGASATYIIIISYMLQVGPPGYTALAYMNLARTARYAFPAAGLLDEEATRIFQIVSIWYSLPLFGLALYLWITPLVLYTIGIIKILSEQRAEQLISMLKVEGNASLYSDRIFQVFGIFFVASAWLLNIVLTLYSIWGSNTLLQPKPKRTEDFYAYHGLHQGEVIEDTQAMRAVPTRYHDIESGKTTPIKRYMAEYSNGA</sequence>
<reference evidence="1" key="1">
    <citation type="submission" date="2023-04" db="EMBL/GenBank/DDBJ databases">
        <title>Draft Genome sequencing of Naganishia species isolated from polar environments using Oxford Nanopore Technology.</title>
        <authorList>
            <person name="Leo P."/>
            <person name="Venkateswaran K."/>
        </authorList>
    </citation>
    <scope>NUCLEOTIDE SEQUENCE</scope>
    <source>
        <strain evidence="1">MNA-CCFEE 5262</strain>
    </source>
</reference>
<accession>A0ACC2X2C1</accession>
<gene>
    <name evidence="1" type="ORF">QFC20_000080</name>
</gene>
<keyword evidence="2" id="KW-1185">Reference proteome</keyword>
<name>A0ACC2X2C1_9TREE</name>
<dbReference type="Proteomes" id="UP001230649">
    <property type="component" value="Unassembled WGS sequence"/>
</dbReference>